<evidence type="ECO:0000313" key="2">
    <source>
        <dbReference type="Proteomes" id="UP000828865"/>
    </source>
</evidence>
<reference evidence="2" key="1">
    <citation type="journal article" date="2021" name="PLoS Biol.">
        <title>Systematic exploration of Escherichia coli phage-host interactions with the BASEL phage collection.</title>
        <authorList>
            <person name="Maffei E."/>
            <person name="Shaidullina A."/>
            <person name="Burkolter M."/>
            <person name="Heyer Y."/>
            <person name="Estermann F."/>
            <person name="Druelle V."/>
            <person name="Sauer P."/>
            <person name="Willi L."/>
            <person name="Michaelis S."/>
            <person name="Hilbi H."/>
            <person name="Thaler D.S."/>
            <person name="Harms A."/>
        </authorList>
    </citation>
    <scope>NUCLEOTIDE SEQUENCE [LARGE SCALE GENOMIC DNA]</scope>
    <source>
        <strain evidence="2">Bas10</strain>
    </source>
</reference>
<accession>A0AAE7VTW2</accession>
<sequence length="157" mass="17529">MKYYVRPTVDGENFTAGKLYEIQHCFGTGRVIVLNDAKEETIVRCDGIVSARLDWRGKFDRVNIPGAQEAMESAQSAAEYMLKVGIGRHGGWQHSKIGQVTISDGQIYASASPRNEYVEVLEQLREILRVPEGENILTHAKVVRVLADGLINLQKTK</sequence>
<organism evidence="1 2">
    <name type="scientific">Escherichia phage IsaakIselin</name>
    <dbReference type="NCBI Taxonomy" id="2851974"/>
    <lineage>
        <taxon>Viruses</taxon>
        <taxon>Duplodnaviria</taxon>
        <taxon>Heunggongvirae</taxon>
        <taxon>Uroviricota</taxon>
        <taxon>Caudoviricetes</taxon>
        <taxon>Drexlerviridae</taxon>
        <taxon>Tempevirinae</taxon>
        <taxon>Henuseptimavirus</taxon>
        <taxon>Henuseptimavirus isaaklselin</taxon>
    </lineage>
</organism>
<keyword evidence="2" id="KW-1185">Reference proteome</keyword>
<protein>
    <submittedName>
        <fullName evidence="1">Uncharacterized protein</fullName>
    </submittedName>
</protein>
<dbReference type="EMBL" id="MZ501077">
    <property type="protein sequence ID" value="QXV80617.1"/>
    <property type="molecule type" value="Genomic_DNA"/>
</dbReference>
<dbReference type="Proteomes" id="UP000828865">
    <property type="component" value="Segment"/>
</dbReference>
<proteinExistence type="predicted"/>
<gene>
    <name evidence="1" type="ORF">bas10_0082</name>
</gene>
<name>A0AAE7VTW2_9CAUD</name>
<evidence type="ECO:0000313" key="1">
    <source>
        <dbReference type="EMBL" id="QXV80617.1"/>
    </source>
</evidence>